<dbReference type="OrthoDB" id="31170at2157"/>
<dbReference type="InterPro" id="IPR051611">
    <property type="entry name" value="ECF_transporter_component"/>
</dbReference>
<proteinExistence type="predicted"/>
<name>A0A099T2M3_METMT</name>
<accession>A0A099T2M3</accession>
<dbReference type="InterPro" id="IPR003339">
    <property type="entry name" value="ABC/ECF_trnsptr_transmembrane"/>
</dbReference>
<organism evidence="7 8">
    <name type="scientific">Methanococcoides methylutens</name>
    <dbReference type="NCBI Taxonomy" id="2226"/>
    <lineage>
        <taxon>Archaea</taxon>
        <taxon>Methanobacteriati</taxon>
        <taxon>Methanobacteriota</taxon>
        <taxon>Stenosarchaea group</taxon>
        <taxon>Methanomicrobia</taxon>
        <taxon>Methanosarcinales</taxon>
        <taxon>Methanosarcinaceae</taxon>
        <taxon>Methanococcoides</taxon>
    </lineage>
</organism>
<protein>
    <recommendedName>
        <fullName evidence="9">Cobalt transporter</fullName>
    </recommendedName>
</protein>
<dbReference type="PANTHER" id="PTHR34857">
    <property type="entry name" value="SLL0384 PROTEIN"/>
    <property type="match status" value="1"/>
</dbReference>
<feature type="transmembrane region" description="Helical" evidence="6">
    <location>
        <begin position="106"/>
        <end position="127"/>
    </location>
</feature>
<keyword evidence="3 6" id="KW-0812">Transmembrane</keyword>
<keyword evidence="5 6" id="KW-0472">Membrane</keyword>
<evidence type="ECO:0000256" key="2">
    <source>
        <dbReference type="ARBA" id="ARBA00022475"/>
    </source>
</evidence>
<dbReference type="Proteomes" id="UP000029859">
    <property type="component" value="Unassembled WGS sequence"/>
</dbReference>
<evidence type="ECO:0000256" key="5">
    <source>
        <dbReference type="ARBA" id="ARBA00023136"/>
    </source>
</evidence>
<dbReference type="GO" id="GO:0005886">
    <property type="term" value="C:plasma membrane"/>
    <property type="evidence" value="ECO:0007669"/>
    <property type="project" value="UniProtKB-ARBA"/>
</dbReference>
<evidence type="ECO:0008006" key="9">
    <source>
        <dbReference type="Google" id="ProtNLM"/>
    </source>
</evidence>
<evidence type="ECO:0000313" key="8">
    <source>
        <dbReference type="Proteomes" id="UP000029859"/>
    </source>
</evidence>
<reference evidence="7 8" key="1">
    <citation type="submission" date="2014-09" db="EMBL/GenBank/DDBJ databases">
        <title>Draft genome sequence of an obligately methylotrophic methanogen, Methanococcoides methylutens, isolated from marine sediment.</title>
        <authorList>
            <person name="Guan Y."/>
            <person name="Ngugi D.K."/>
            <person name="Blom J."/>
            <person name="Ali S."/>
            <person name="Ferry J.G."/>
            <person name="Stingl U."/>
        </authorList>
    </citation>
    <scope>NUCLEOTIDE SEQUENCE [LARGE SCALE GENOMIC DNA]</scope>
    <source>
        <strain evidence="7 8">DSM 2657</strain>
    </source>
</reference>
<evidence type="ECO:0000313" key="7">
    <source>
        <dbReference type="EMBL" id="KGK99104.1"/>
    </source>
</evidence>
<dbReference type="EMBL" id="JRHO01000009">
    <property type="protein sequence ID" value="KGK99104.1"/>
    <property type="molecule type" value="Genomic_DNA"/>
</dbReference>
<dbReference type="CDD" id="cd16914">
    <property type="entry name" value="EcfT"/>
    <property type="match status" value="1"/>
</dbReference>
<sequence length="256" mass="28234">MAGPLFSYVGGNSFLHNMDPRAKIISVMCLSILIFNVSVLSHLFVLAVLFVMLTNISGVSISLAIRSLRPMVIFFGFIFLIHLFFTDGNPIFSLAFSPTYEGLEKGAVVAGRFILLILFGSLLTSTTRPALITSGIEHLLRPLPLRKLGTTSFEVATMMSLAIYFVPHLLWYVGQIKDAQMSRGLKYGHHPVSGMLSLAIPALRGSMRMADDIALSMESRCYQGNYRTSLFEMKMATSDLLICVFVVFGTALILYA</sequence>
<evidence type="ECO:0000256" key="6">
    <source>
        <dbReference type="SAM" id="Phobius"/>
    </source>
</evidence>
<evidence type="ECO:0000256" key="1">
    <source>
        <dbReference type="ARBA" id="ARBA00004141"/>
    </source>
</evidence>
<dbReference type="PANTHER" id="PTHR34857:SF2">
    <property type="entry name" value="SLL0384 PROTEIN"/>
    <property type="match status" value="1"/>
</dbReference>
<keyword evidence="8" id="KW-1185">Reference proteome</keyword>
<feature type="transmembrane region" description="Helical" evidence="6">
    <location>
        <begin position="148"/>
        <end position="167"/>
    </location>
</feature>
<gene>
    <name evidence="7" type="ORF">LI82_03480</name>
</gene>
<evidence type="ECO:0000256" key="3">
    <source>
        <dbReference type="ARBA" id="ARBA00022692"/>
    </source>
</evidence>
<keyword evidence="4 6" id="KW-1133">Transmembrane helix</keyword>
<dbReference type="Pfam" id="PF02361">
    <property type="entry name" value="CbiQ"/>
    <property type="match status" value="1"/>
</dbReference>
<dbReference type="AlphaFoldDB" id="A0A099T2M3"/>
<comment type="subcellular location">
    <subcellularLocation>
        <location evidence="1">Membrane</location>
        <topology evidence="1">Multi-pass membrane protein</topology>
    </subcellularLocation>
</comment>
<feature type="transmembrane region" description="Helical" evidence="6">
    <location>
        <begin position="68"/>
        <end position="86"/>
    </location>
</feature>
<comment type="caution">
    <text evidence="7">The sequence shown here is derived from an EMBL/GenBank/DDBJ whole genome shotgun (WGS) entry which is preliminary data.</text>
</comment>
<keyword evidence="2" id="KW-1003">Cell membrane</keyword>
<evidence type="ECO:0000256" key="4">
    <source>
        <dbReference type="ARBA" id="ARBA00022989"/>
    </source>
</evidence>
<dbReference type="RefSeq" id="WP_048193523.1">
    <property type="nucleotide sequence ID" value="NZ_CAAGSM010000002.1"/>
</dbReference>
<feature type="transmembrane region" description="Helical" evidence="6">
    <location>
        <begin position="24"/>
        <end position="56"/>
    </location>
</feature>
<feature type="transmembrane region" description="Helical" evidence="6">
    <location>
        <begin position="236"/>
        <end position="255"/>
    </location>
</feature>